<evidence type="ECO:0000313" key="1">
    <source>
        <dbReference type="EMBL" id="VDN17306.1"/>
    </source>
</evidence>
<dbReference type="WBParaSite" id="GPUH_0001035001-mRNA-1">
    <property type="protein sequence ID" value="GPUH_0001035001-mRNA-1"/>
    <property type="gene ID" value="GPUH_0001035001"/>
</dbReference>
<protein>
    <submittedName>
        <fullName evidence="1 3">Uncharacterized protein</fullName>
    </submittedName>
</protein>
<sequence length="66" mass="7586">MSLCFWLTVTDLESLLEATSQQHHRPSLDYLATPRRGVPLPPTDKKISMDHHARSVSTLDYVMEVY</sequence>
<gene>
    <name evidence="1" type="ORF">GPUH_LOCUS10337</name>
</gene>
<dbReference type="EMBL" id="UYRT01077930">
    <property type="protein sequence ID" value="VDN17306.1"/>
    <property type="molecule type" value="Genomic_DNA"/>
</dbReference>
<name>A0A183DNP6_9BILA</name>
<keyword evidence="2" id="KW-1185">Reference proteome</keyword>
<dbReference type="Proteomes" id="UP000271098">
    <property type="component" value="Unassembled WGS sequence"/>
</dbReference>
<evidence type="ECO:0000313" key="3">
    <source>
        <dbReference type="WBParaSite" id="GPUH_0001035001-mRNA-1"/>
    </source>
</evidence>
<reference evidence="1 2" key="2">
    <citation type="submission" date="2018-11" db="EMBL/GenBank/DDBJ databases">
        <authorList>
            <consortium name="Pathogen Informatics"/>
        </authorList>
    </citation>
    <scope>NUCLEOTIDE SEQUENCE [LARGE SCALE GENOMIC DNA]</scope>
</reference>
<organism evidence="3">
    <name type="scientific">Gongylonema pulchrum</name>
    <dbReference type="NCBI Taxonomy" id="637853"/>
    <lineage>
        <taxon>Eukaryota</taxon>
        <taxon>Metazoa</taxon>
        <taxon>Ecdysozoa</taxon>
        <taxon>Nematoda</taxon>
        <taxon>Chromadorea</taxon>
        <taxon>Rhabditida</taxon>
        <taxon>Spirurina</taxon>
        <taxon>Spiruromorpha</taxon>
        <taxon>Spiruroidea</taxon>
        <taxon>Gongylonematidae</taxon>
        <taxon>Gongylonema</taxon>
    </lineage>
</organism>
<accession>A0A183DNP6</accession>
<reference evidence="3" key="1">
    <citation type="submission" date="2016-06" db="UniProtKB">
        <authorList>
            <consortium name="WormBaseParasite"/>
        </authorList>
    </citation>
    <scope>IDENTIFICATION</scope>
</reference>
<evidence type="ECO:0000313" key="2">
    <source>
        <dbReference type="Proteomes" id="UP000271098"/>
    </source>
</evidence>
<dbReference type="AlphaFoldDB" id="A0A183DNP6"/>
<proteinExistence type="predicted"/>